<dbReference type="Proteomes" id="UP001241092">
    <property type="component" value="Chromosome"/>
</dbReference>
<protein>
    <submittedName>
        <fullName evidence="1">Uncharacterized protein</fullName>
    </submittedName>
</protein>
<evidence type="ECO:0000313" key="2">
    <source>
        <dbReference type="Proteomes" id="UP001241092"/>
    </source>
</evidence>
<dbReference type="AlphaFoldDB" id="A0AAI8XMA6"/>
<dbReference type="RefSeq" id="WP_286214044.1">
    <property type="nucleotide sequence ID" value="NZ_AP027452.1"/>
</dbReference>
<organism evidence="1 2">
    <name type="scientific">Mycolicibacterium mageritense</name>
    <name type="common">Mycobacterium mageritense</name>
    <dbReference type="NCBI Taxonomy" id="53462"/>
    <lineage>
        <taxon>Bacteria</taxon>
        <taxon>Bacillati</taxon>
        <taxon>Actinomycetota</taxon>
        <taxon>Actinomycetes</taxon>
        <taxon>Mycobacteriales</taxon>
        <taxon>Mycobacteriaceae</taxon>
        <taxon>Mycolicibacterium</taxon>
    </lineage>
</organism>
<proteinExistence type="predicted"/>
<dbReference type="EMBL" id="AP027452">
    <property type="protein sequence ID" value="BDY27538.1"/>
    <property type="molecule type" value="Genomic_DNA"/>
</dbReference>
<sequence>MTRSTPTPEEQRAQFDAWFDHPSKVAYRAAVAANGGTPLADREAAFELYRRRWIKPEAPLISAADDAQAPVIA</sequence>
<name>A0AAI8XMA6_MYCME</name>
<gene>
    <name evidence="1" type="ORF">hbim_01462</name>
</gene>
<accession>A0AAI8XMA6</accession>
<reference evidence="1" key="1">
    <citation type="submission" date="2023-03" db="EMBL/GenBank/DDBJ databases">
        <title>Draft genome sequence of a Mycolicibacterium mageritense strain H4_3_1 isolated from a hybrid biological-inorganic system reactor.</title>
        <authorList>
            <person name="Feng X."/>
            <person name="Kazama D."/>
            <person name="Sato K."/>
            <person name="Kobayashi H."/>
        </authorList>
    </citation>
    <scope>NUCLEOTIDE SEQUENCE</scope>
    <source>
        <strain evidence="1">H4_3_1</strain>
    </source>
</reference>
<evidence type="ECO:0000313" key="1">
    <source>
        <dbReference type="EMBL" id="BDY27538.1"/>
    </source>
</evidence>